<dbReference type="EMBL" id="FMUS01000053">
    <property type="protein sequence ID" value="SCZ10812.1"/>
    <property type="molecule type" value="Genomic_DNA"/>
</dbReference>
<dbReference type="PIRSF" id="PIRSF000709">
    <property type="entry name" value="6PFK_2-Ptase"/>
    <property type="match status" value="1"/>
</dbReference>
<keyword evidence="4" id="KW-1185">Reference proteome</keyword>
<dbReference type="InterPro" id="IPR029033">
    <property type="entry name" value="His_PPase_superfam"/>
</dbReference>
<evidence type="ECO:0000256" key="1">
    <source>
        <dbReference type="PIRSR" id="PIRSR613078-1"/>
    </source>
</evidence>
<dbReference type="GO" id="GO:0005737">
    <property type="term" value="C:cytoplasm"/>
    <property type="evidence" value="ECO:0007669"/>
    <property type="project" value="TreeGrafter"/>
</dbReference>
<evidence type="ECO:0000313" key="3">
    <source>
        <dbReference type="EMBL" id="SCZ10812.1"/>
    </source>
</evidence>
<reference evidence="3 4" key="1">
    <citation type="submission" date="2016-10" db="EMBL/GenBank/DDBJ databases">
        <authorList>
            <person name="de Groot N.N."/>
        </authorList>
    </citation>
    <scope>NUCLEOTIDE SEQUENCE [LARGE SCALE GENOMIC DNA]</scope>
    <source>
        <strain evidence="3 4">DSM 18978</strain>
    </source>
</reference>
<organism evidence="3 4">
    <name type="scientific">Alkaliphilus peptidifermentans DSM 18978</name>
    <dbReference type="NCBI Taxonomy" id="1120976"/>
    <lineage>
        <taxon>Bacteria</taxon>
        <taxon>Bacillati</taxon>
        <taxon>Bacillota</taxon>
        <taxon>Clostridia</taxon>
        <taxon>Peptostreptococcales</taxon>
        <taxon>Natronincolaceae</taxon>
        <taxon>Alkaliphilus</taxon>
    </lineage>
</organism>
<dbReference type="Gene3D" id="3.40.50.1240">
    <property type="entry name" value="Phosphoglycerate mutase-like"/>
    <property type="match status" value="1"/>
</dbReference>
<dbReference type="AlphaFoldDB" id="A0A1G5LD62"/>
<gene>
    <name evidence="3" type="ORF">SAMN03080606_04315</name>
</gene>
<dbReference type="Pfam" id="PF00300">
    <property type="entry name" value="His_Phos_1"/>
    <property type="match status" value="1"/>
</dbReference>
<dbReference type="InterPro" id="IPR050275">
    <property type="entry name" value="PGM_Phosphatase"/>
</dbReference>
<dbReference type="Proteomes" id="UP000198636">
    <property type="component" value="Unassembled WGS sequence"/>
</dbReference>
<name>A0A1G5LD62_9FIRM</name>
<dbReference type="SUPFAM" id="SSF53254">
    <property type="entry name" value="Phosphoglycerate mutase-like"/>
    <property type="match status" value="1"/>
</dbReference>
<dbReference type="RefSeq" id="WP_176759143.1">
    <property type="nucleotide sequence ID" value="NZ_FMUS01000053.1"/>
</dbReference>
<dbReference type="InterPro" id="IPR013078">
    <property type="entry name" value="His_Pase_superF_clade-1"/>
</dbReference>
<evidence type="ECO:0000313" key="4">
    <source>
        <dbReference type="Proteomes" id="UP000198636"/>
    </source>
</evidence>
<feature type="binding site" evidence="2">
    <location>
        <position position="61"/>
    </location>
    <ligand>
        <name>substrate</name>
    </ligand>
</feature>
<dbReference type="SMART" id="SM00855">
    <property type="entry name" value="PGAM"/>
    <property type="match status" value="1"/>
</dbReference>
<sequence>MGKIIIVQHCQSEHHINNLSGGWTDTPLTYYGRKQANLVGERLKKEINVDEFTLFSSDLMRANQTAEIIGSHLKLNVIEEAGLREINTGIAAGKTKEWVRENENPRLNEGFDIDHLAFAEGETNRQFYKRVCECMEKIYSSEKSNLLIVTHGGTLSKIVAWWLKLTPEMINEACFLGSSGNISILSKSRYGQNALHLFNDTSHLLELTKG</sequence>
<dbReference type="STRING" id="1120976.SAMN03080606_04315"/>
<feature type="active site" description="Proton donor/acceptor" evidence="1">
    <location>
        <position position="85"/>
    </location>
</feature>
<dbReference type="CDD" id="cd07067">
    <property type="entry name" value="HP_PGM_like"/>
    <property type="match status" value="1"/>
</dbReference>
<dbReference type="GO" id="GO:0016791">
    <property type="term" value="F:phosphatase activity"/>
    <property type="evidence" value="ECO:0007669"/>
    <property type="project" value="TreeGrafter"/>
</dbReference>
<protein>
    <submittedName>
        <fullName evidence="3">Probable phosphoglycerate mutase</fullName>
    </submittedName>
</protein>
<feature type="active site" description="Tele-phosphohistidine intermediate" evidence="1">
    <location>
        <position position="9"/>
    </location>
</feature>
<proteinExistence type="predicted"/>
<evidence type="ECO:0000256" key="2">
    <source>
        <dbReference type="PIRSR" id="PIRSR613078-2"/>
    </source>
</evidence>
<dbReference type="PANTHER" id="PTHR48100">
    <property type="entry name" value="BROAD-SPECIFICITY PHOSPHATASE YOR283W-RELATED"/>
    <property type="match status" value="1"/>
</dbReference>
<accession>A0A1G5LD62</accession>
<dbReference type="PANTHER" id="PTHR48100:SF1">
    <property type="entry name" value="HISTIDINE PHOSPHATASE FAMILY PROTEIN-RELATED"/>
    <property type="match status" value="1"/>
</dbReference>